<keyword evidence="3" id="KW-0010">Activator</keyword>
<dbReference type="PROSITE" id="PS01124">
    <property type="entry name" value="HTH_ARAC_FAMILY_2"/>
    <property type="match status" value="1"/>
</dbReference>
<evidence type="ECO:0000256" key="4">
    <source>
        <dbReference type="ARBA" id="ARBA00023163"/>
    </source>
</evidence>
<organism evidence="6 7">
    <name type="scientific">Phytoactinopolyspora mesophila</name>
    <dbReference type="NCBI Taxonomy" id="2650750"/>
    <lineage>
        <taxon>Bacteria</taxon>
        <taxon>Bacillati</taxon>
        <taxon>Actinomycetota</taxon>
        <taxon>Actinomycetes</taxon>
        <taxon>Jiangellales</taxon>
        <taxon>Jiangellaceae</taxon>
        <taxon>Phytoactinopolyspora</taxon>
    </lineage>
</organism>
<dbReference type="SUPFAM" id="SSF46689">
    <property type="entry name" value="Homeodomain-like"/>
    <property type="match status" value="1"/>
</dbReference>
<dbReference type="EMBL" id="WLZY01000008">
    <property type="protein sequence ID" value="NDL59553.1"/>
    <property type="molecule type" value="Genomic_DNA"/>
</dbReference>
<dbReference type="SUPFAM" id="SSF51215">
    <property type="entry name" value="Regulatory protein AraC"/>
    <property type="match status" value="1"/>
</dbReference>
<dbReference type="Gene3D" id="1.10.10.60">
    <property type="entry name" value="Homeodomain-like"/>
    <property type="match status" value="2"/>
</dbReference>
<dbReference type="RefSeq" id="WP_162452269.1">
    <property type="nucleotide sequence ID" value="NZ_WLZY01000008.1"/>
</dbReference>
<evidence type="ECO:0000256" key="2">
    <source>
        <dbReference type="ARBA" id="ARBA00023125"/>
    </source>
</evidence>
<comment type="caution">
    <text evidence="6">The sequence shown here is derived from an EMBL/GenBank/DDBJ whole genome shotgun (WGS) entry which is preliminary data.</text>
</comment>
<evidence type="ECO:0000259" key="5">
    <source>
        <dbReference type="PROSITE" id="PS01124"/>
    </source>
</evidence>
<dbReference type="InterPro" id="IPR037923">
    <property type="entry name" value="HTH-like"/>
</dbReference>
<reference evidence="6 7" key="1">
    <citation type="submission" date="2019-11" db="EMBL/GenBank/DDBJ databases">
        <authorList>
            <person name="Li X.-J."/>
            <person name="Feng X.-M."/>
        </authorList>
    </citation>
    <scope>NUCLEOTIDE SEQUENCE [LARGE SCALE GENOMIC DNA]</scope>
    <source>
        <strain evidence="6 7">XMNu-373</strain>
    </source>
</reference>
<name>A0A7K3M8F8_9ACTN</name>
<proteinExistence type="predicted"/>
<dbReference type="InterPro" id="IPR003313">
    <property type="entry name" value="AraC-bd"/>
</dbReference>
<dbReference type="SMART" id="SM00342">
    <property type="entry name" value="HTH_ARAC"/>
    <property type="match status" value="1"/>
</dbReference>
<dbReference type="AlphaFoldDB" id="A0A7K3M8F8"/>
<evidence type="ECO:0000256" key="3">
    <source>
        <dbReference type="ARBA" id="ARBA00023159"/>
    </source>
</evidence>
<dbReference type="PROSITE" id="PS00041">
    <property type="entry name" value="HTH_ARAC_FAMILY_1"/>
    <property type="match status" value="1"/>
</dbReference>
<dbReference type="Gene3D" id="2.60.120.280">
    <property type="entry name" value="Regulatory protein AraC"/>
    <property type="match status" value="1"/>
</dbReference>
<evidence type="ECO:0000313" key="7">
    <source>
        <dbReference type="Proteomes" id="UP000460435"/>
    </source>
</evidence>
<protein>
    <submittedName>
        <fullName evidence="6">Helix-turn-helix domain-containing protein</fullName>
    </submittedName>
</protein>
<sequence>MVRGAGDDASLGRVLYAGAIADGAGLGGSRILDVYALVYLVSGSGRYRDENGAEHRLGAGSVVVVFPGLEHDYGPGPGESWTERYILFDGALPRLLEERGILDRSRPVGNLSPVEAWLPLVAGVTDPVPGGARCALIEWSRLQVLLAAVHAGAGEKTTESSSWFEEACLLLAHEPALHLTGVAAAVGLPYERFRKRFAEIAGESPGRWRNRRRMDEAARMLQQGGWTIRAIARELGFYDEYAFSRRFKEVFGVPPSRFRADLPKVRSHPRPSE</sequence>
<feature type="domain" description="HTH araC/xylS-type" evidence="5">
    <location>
        <begin position="171"/>
        <end position="261"/>
    </location>
</feature>
<dbReference type="GO" id="GO:0003700">
    <property type="term" value="F:DNA-binding transcription factor activity"/>
    <property type="evidence" value="ECO:0007669"/>
    <property type="project" value="InterPro"/>
</dbReference>
<keyword evidence="1" id="KW-0805">Transcription regulation</keyword>
<dbReference type="Pfam" id="PF02311">
    <property type="entry name" value="AraC_binding"/>
    <property type="match status" value="1"/>
</dbReference>
<dbReference type="Pfam" id="PF12833">
    <property type="entry name" value="HTH_18"/>
    <property type="match status" value="1"/>
</dbReference>
<keyword evidence="4" id="KW-0804">Transcription</keyword>
<dbReference type="Proteomes" id="UP000460435">
    <property type="component" value="Unassembled WGS sequence"/>
</dbReference>
<keyword evidence="7" id="KW-1185">Reference proteome</keyword>
<dbReference type="InterPro" id="IPR050204">
    <property type="entry name" value="AraC_XylS_family_regulators"/>
</dbReference>
<gene>
    <name evidence="6" type="ORF">F7O44_21005</name>
</gene>
<dbReference type="InterPro" id="IPR018062">
    <property type="entry name" value="HTH_AraC-typ_CS"/>
</dbReference>
<dbReference type="PRINTS" id="PR00032">
    <property type="entry name" value="HTHARAC"/>
</dbReference>
<evidence type="ECO:0000313" key="6">
    <source>
        <dbReference type="EMBL" id="NDL59553.1"/>
    </source>
</evidence>
<dbReference type="GO" id="GO:0043565">
    <property type="term" value="F:sequence-specific DNA binding"/>
    <property type="evidence" value="ECO:0007669"/>
    <property type="project" value="InterPro"/>
</dbReference>
<dbReference type="InterPro" id="IPR018060">
    <property type="entry name" value="HTH_AraC"/>
</dbReference>
<keyword evidence="2" id="KW-0238">DNA-binding</keyword>
<accession>A0A7K3M8F8</accession>
<dbReference type="InterPro" id="IPR009057">
    <property type="entry name" value="Homeodomain-like_sf"/>
</dbReference>
<dbReference type="PANTHER" id="PTHR46796">
    <property type="entry name" value="HTH-TYPE TRANSCRIPTIONAL ACTIVATOR RHAS-RELATED"/>
    <property type="match status" value="1"/>
</dbReference>
<dbReference type="InterPro" id="IPR020449">
    <property type="entry name" value="Tscrpt_reg_AraC-type_HTH"/>
</dbReference>
<evidence type="ECO:0000256" key="1">
    <source>
        <dbReference type="ARBA" id="ARBA00023015"/>
    </source>
</evidence>